<evidence type="ECO:0000313" key="3">
    <source>
        <dbReference type="Proteomes" id="UP000054032"/>
    </source>
</evidence>
<protein>
    <recommendedName>
        <fullName evidence="1">CAP-Gly domain-containing protein</fullName>
    </recommendedName>
</protein>
<dbReference type="Proteomes" id="UP000054032">
    <property type="component" value="Unassembled WGS sequence"/>
</dbReference>
<gene>
    <name evidence="2" type="ORF">COCMIDRAFT_92529</name>
</gene>
<proteinExistence type="predicted"/>
<dbReference type="InterPro" id="IPR000938">
    <property type="entry name" value="CAP-Gly_domain"/>
</dbReference>
<dbReference type="OrthoDB" id="5295208at2759"/>
<dbReference type="AlphaFoldDB" id="W6Z971"/>
<dbReference type="SUPFAM" id="SSF74924">
    <property type="entry name" value="Cap-Gly domain"/>
    <property type="match status" value="1"/>
</dbReference>
<dbReference type="GeneID" id="19128098"/>
<dbReference type="RefSeq" id="XP_007686916.1">
    <property type="nucleotide sequence ID" value="XM_007688726.1"/>
</dbReference>
<keyword evidence="3" id="KW-1185">Reference proteome</keyword>
<accession>W6Z971</accession>
<reference evidence="2 3" key="1">
    <citation type="journal article" date="2013" name="PLoS Genet.">
        <title>Comparative genome structure, secondary metabolite, and effector coding capacity across Cochliobolus pathogens.</title>
        <authorList>
            <person name="Condon B.J."/>
            <person name="Leng Y."/>
            <person name="Wu D."/>
            <person name="Bushley K.E."/>
            <person name="Ohm R.A."/>
            <person name="Otillar R."/>
            <person name="Martin J."/>
            <person name="Schackwitz W."/>
            <person name="Grimwood J."/>
            <person name="MohdZainudin N."/>
            <person name="Xue C."/>
            <person name="Wang R."/>
            <person name="Manning V.A."/>
            <person name="Dhillon B."/>
            <person name="Tu Z.J."/>
            <person name="Steffenson B.J."/>
            <person name="Salamov A."/>
            <person name="Sun H."/>
            <person name="Lowry S."/>
            <person name="LaButti K."/>
            <person name="Han J."/>
            <person name="Copeland A."/>
            <person name="Lindquist E."/>
            <person name="Barry K."/>
            <person name="Schmutz J."/>
            <person name="Baker S.E."/>
            <person name="Ciuffetti L.M."/>
            <person name="Grigoriev I.V."/>
            <person name="Zhong S."/>
            <person name="Turgeon B.G."/>
        </authorList>
    </citation>
    <scope>NUCLEOTIDE SEQUENCE [LARGE SCALE GENOMIC DNA]</scope>
    <source>
        <strain evidence="2 3">ATCC 44560</strain>
    </source>
</reference>
<name>W6Z971_COCMI</name>
<dbReference type="eggNOG" id="KOG4568">
    <property type="taxonomic scope" value="Eukaryota"/>
</dbReference>
<dbReference type="Gene3D" id="2.30.30.190">
    <property type="entry name" value="CAP Gly-rich-like domain"/>
    <property type="match status" value="1"/>
</dbReference>
<dbReference type="HOGENOM" id="CLU_178982_1_0_1"/>
<dbReference type="PANTHER" id="PTHR18916">
    <property type="entry name" value="DYNACTIN 1-RELATED MICROTUBULE-BINDING"/>
    <property type="match status" value="1"/>
</dbReference>
<dbReference type="KEGG" id="bor:COCMIDRAFT_92529"/>
<dbReference type="InterPro" id="IPR036859">
    <property type="entry name" value="CAP-Gly_dom_sf"/>
</dbReference>
<organism evidence="2 3">
    <name type="scientific">Bipolaris oryzae ATCC 44560</name>
    <dbReference type="NCBI Taxonomy" id="930090"/>
    <lineage>
        <taxon>Eukaryota</taxon>
        <taxon>Fungi</taxon>
        <taxon>Dikarya</taxon>
        <taxon>Ascomycota</taxon>
        <taxon>Pezizomycotina</taxon>
        <taxon>Dothideomycetes</taxon>
        <taxon>Pleosporomycetidae</taxon>
        <taxon>Pleosporales</taxon>
        <taxon>Pleosporineae</taxon>
        <taxon>Pleosporaceae</taxon>
        <taxon>Bipolaris</taxon>
    </lineage>
</organism>
<dbReference type="PROSITE" id="PS00845">
    <property type="entry name" value="CAP_GLY_1"/>
    <property type="match status" value="1"/>
</dbReference>
<evidence type="ECO:0000313" key="2">
    <source>
        <dbReference type="EMBL" id="EUC46580.1"/>
    </source>
</evidence>
<dbReference type="SMART" id="SM01052">
    <property type="entry name" value="CAP_GLY"/>
    <property type="match status" value="1"/>
</dbReference>
<dbReference type="EMBL" id="KI963964">
    <property type="protein sequence ID" value="EUC46580.1"/>
    <property type="molecule type" value="Genomic_DNA"/>
</dbReference>
<feature type="domain" description="CAP-Gly" evidence="1">
    <location>
        <begin position="24"/>
        <end position="66"/>
    </location>
</feature>
<dbReference type="Pfam" id="PF01302">
    <property type="entry name" value="CAP_GLY"/>
    <property type="match status" value="1"/>
</dbReference>
<sequence length="92" mass="9638">MATIRVGQTVETTGEQQGIVRYVGPIHVSDGTFVGIELPTPTGKNDGSVRGERYFTCPPGHGLFIRDSSIAAIISQPVPPPPSTPKSAAPKP</sequence>
<evidence type="ECO:0000259" key="1">
    <source>
        <dbReference type="PROSITE" id="PS50245"/>
    </source>
</evidence>
<dbReference type="STRING" id="930090.W6Z971"/>
<dbReference type="PROSITE" id="PS50245">
    <property type="entry name" value="CAP_GLY_2"/>
    <property type="match status" value="1"/>
</dbReference>
<feature type="non-terminal residue" evidence="2">
    <location>
        <position position="92"/>
    </location>
</feature>